<comment type="caution">
    <text evidence="8">The sequence shown here is derived from an EMBL/GenBank/DDBJ whole genome shotgun (WGS) entry which is preliminary data.</text>
</comment>
<evidence type="ECO:0000256" key="3">
    <source>
        <dbReference type="ARBA" id="ARBA00023004"/>
    </source>
</evidence>
<dbReference type="PANTHER" id="PTHR21496:SF0">
    <property type="entry name" value="RIESKE DOMAIN-CONTAINING PROTEIN"/>
    <property type="match status" value="1"/>
</dbReference>
<dbReference type="InterPro" id="IPR036922">
    <property type="entry name" value="Rieske_2Fe-2S_sf"/>
</dbReference>
<comment type="similarity">
    <text evidence="6">Belongs to the bacterial ring-hydroxylating dioxygenase ferredoxin component family.</text>
</comment>
<accession>A0ABW2RAJ8</accession>
<keyword evidence="1" id="KW-0001">2Fe-2S</keyword>
<dbReference type="Pfam" id="PF00355">
    <property type="entry name" value="Rieske"/>
    <property type="match status" value="1"/>
</dbReference>
<dbReference type="RefSeq" id="WP_382257315.1">
    <property type="nucleotide sequence ID" value="NZ_JBHTBX010000007.1"/>
</dbReference>
<evidence type="ECO:0000256" key="2">
    <source>
        <dbReference type="ARBA" id="ARBA00022723"/>
    </source>
</evidence>
<evidence type="ECO:0000256" key="1">
    <source>
        <dbReference type="ARBA" id="ARBA00022714"/>
    </source>
</evidence>
<keyword evidence="4" id="KW-0411">Iron-sulfur</keyword>
<feature type="domain" description="Rieske" evidence="7">
    <location>
        <begin position="5"/>
        <end position="100"/>
    </location>
</feature>
<evidence type="ECO:0000256" key="5">
    <source>
        <dbReference type="ARBA" id="ARBA00034078"/>
    </source>
</evidence>
<dbReference type="CDD" id="cd03528">
    <property type="entry name" value="Rieske_RO_ferredoxin"/>
    <property type="match status" value="1"/>
</dbReference>
<keyword evidence="2" id="KW-0479">Metal-binding</keyword>
<dbReference type="Gene3D" id="2.102.10.10">
    <property type="entry name" value="Rieske [2Fe-2S] iron-sulphur domain"/>
    <property type="match status" value="1"/>
</dbReference>
<evidence type="ECO:0000313" key="8">
    <source>
        <dbReference type="EMBL" id="MFC7435125.1"/>
    </source>
</evidence>
<comment type="cofactor">
    <cofactor evidence="5">
        <name>[2Fe-2S] cluster</name>
        <dbReference type="ChEBI" id="CHEBI:190135"/>
    </cofactor>
</comment>
<keyword evidence="9" id="KW-1185">Reference proteome</keyword>
<dbReference type="InterPro" id="IPR017941">
    <property type="entry name" value="Rieske_2Fe-2S"/>
</dbReference>
<dbReference type="SUPFAM" id="SSF50022">
    <property type="entry name" value="ISP domain"/>
    <property type="match status" value="1"/>
</dbReference>
<organism evidence="8 9">
    <name type="scientific">Hydrogenophaga bisanensis</name>
    <dbReference type="NCBI Taxonomy" id="439611"/>
    <lineage>
        <taxon>Bacteria</taxon>
        <taxon>Pseudomonadati</taxon>
        <taxon>Pseudomonadota</taxon>
        <taxon>Betaproteobacteria</taxon>
        <taxon>Burkholderiales</taxon>
        <taxon>Comamonadaceae</taxon>
        <taxon>Hydrogenophaga</taxon>
    </lineage>
</organism>
<protein>
    <submittedName>
        <fullName evidence="8">Non-heme iron oxygenase ferredoxin subunit</fullName>
    </submittedName>
</protein>
<dbReference type="PROSITE" id="PS51296">
    <property type="entry name" value="RIESKE"/>
    <property type="match status" value="1"/>
</dbReference>
<dbReference type="PANTHER" id="PTHR21496">
    <property type="entry name" value="FERREDOXIN-RELATED"/>
    <property type="match status" value="1"/>
</dbReference>
<keyword evidence="3" id="KW-0408">Iron</keyword>
<evidence type="ECO:0000256" key="4">
    <source>
        <dbReference type="ARBA" id="ARBA00023014"/>
    </source>
</evidence>
<proteinExistence type="inferred from homology"/>
<evidence type="ECO:0000313" key="9">
    <source>
        <dbReference type="Proteomes" id="UP001596495"/>
    </source>
</evidence>
<gene>
    <name evidence="8" type="ORF">ACFQNJ_11480</name>
</gene>
<reference evidence="9" key="1">
    <citation type="journal article" date="2019" name="Int. J. Syst. Evol. Microbiol.">
        <title>The Global Catalogue of Microorganisms (GCM) 10K type strain sequencing project: providing services to taxonomists for standard genome sequencing and annotation.</title>
        <authorList>
            <consortium name="The Broad Institute Genomics Platform"/>
            <consortium name="The Broad Institute Genome Sequencing Center for Infectious Disease"/>
            <person name="Wu L."/>
            <person name="Ma J."/>
        </authorList>
    </citation>
    <scope>NUCLEOTIDE SEQUENCE [LARGE SCALE GENOMIC DNA]</scope>
    <source>
        <strain evidence="9">CCUG 54518</strain>
    </source>
</reference>
<dbReference type="Proteomes" id="UP001596495">
    <property type="component" value="Unassembled WGS sequence"/>
</dbReference>
<dbReference type="EMBL" id="JBHTBX010000007">
    <property type="protein sequence ID" value="MFC7435125.1"/>
    <property type="molecule type" value="Genomic_DNA"/>
</dbReference>
<evidence type="ECO:0000259" key="7">
    <source>
        <dbReference type="PROSITE" id="PS51296"/>
    </source>
</evidence>
<name>A0ABW2RAJ8_9BURK</name>
<evidence type="ECO:0000256" key="6">
    <source>
        <dbReference type="ARBA" id="ARBA00038001"/>
    </source>
</evidence>
<sequence length="103" mass="10969">MSNWIDVAAEADLFEGAGIAVTPCGHDIALFSVEGQVFATDNQCTHGPAKLCDGFIEGTEIECPFHQGRFDLRTGAATLEPASKPIKVWPVKVEAGRVLLDLG</sequence>